<dbReference type="Proteomes" id="UP000187486">
    <property type="component" value="Unassembled WGS sequence"/>
</dbReference>
<dbReference type="AlphaFoldDB" id="A0A1R0L3Y4"/>
<feature type="region of interest" description="Disordered" evidence="1">
    <location>
        <begin position="94"/>
        <end position="128"/>
    </location>
</feature>
<reference evidence="2 3" key="1">
    <citation type="submission" date="2016-01" db="EMBL/GenBank/DDBJ databases">
        <title>Amycolatopsis coloradensis genome sequencing and assembly.</title>
        <authorList>
            <person name="Mayilraj S."/>
        </authorList>
    </citation>
    <scope>NUCLEOTIDE SEQUENCE [LARGE SCALE GENOMIC DNA]</scope>
    <source>
        <strain evidence="2 3">DSM 44225</strain>
    </source>
</reference>
<feature type="compositionally biased region" description="Basic and acidic residues" evidence="1">
    <location>
        <begin position="119"/>
        <end position="128"/>
    </location>
</feature>
<name>A0A1R0L3Y4_9PSEU</name>
<comment type="caution">
    <text evidence="2">The sequence shown here is derived from an EMBL/GenBank/DDBJ whole genome shotgun (WGS) entry which is preliminary data.</text>
</comment>
<evidence type="ECO:0000313" key="2">
    <source>
        <dbReference type="EMBL" id="OLZ57403.1"/>
    </source>
</evidence>
<sequence>MRSTRLAHLDIDRFVVAAHGGASQTKETLVGTTSDELVFGALRRDVLEAAIVTNCNDTIEGRKACLTESNPQRQWGDLNLTSTCMGGDPHLRIERVDPDLGGRGEESERLPRCAPAPKSPDRKTCEHRHPLRPLHADHLLHAKTLLA</sequence>
<evidence type="ECO:0000256" key="1">
    <source>
        <dbReference type="SAM" id="MobiDB-lite"/>
    </source>
</evidence>
<gene>
    <name evidence="2" type="ORF">BS329_01655</name>
</gene>
<accession>A0A1R0L3Y4</accession>
<proteinExistence type="predicted"/>
<keyword evidence="3" id="KW-1185">Reference proteome</keyword>
<organism evidence="2 3">
    <name type="scientific">Amycolatopsis coloradensis</name>
    <dbReference type="NCBI Taxonomy" id="76021"/>
    <lineage>
        <taxon>Bacteria</taxon>
        <taxon>Bacillati</taxon>
        <taxon>Actinomycetota</taxon>
        <taxon>Actinomycetes</taxon>
        <taxon>Pseudonocardiales</taxon>
        <taxon>Pseudonocardiaceae</taxon>
        <taxon>Amycolatopsis</taxon>
    </lineage>
</organism>
<feature type="compositionally biased region" description="Basic and acidic residues" evidence="1">
    <location>
        <begin position="94"/>
        <end position="111"/>
    </location>
</feature>
<protein>
    <submittedName>
        <fullName evidence="2">Uncharacterized protein</fullName>
    </submittedName>
</protein>
<dbReference type="EMBL" id="MQUQ01000001">
    <property type="protein sequence ID" value="OLZ57403.1"/>
    <property type="molecule type" value="Genomic_DNA"/>
</dbReference>
<evidence type="ECO:0000313" key="3">
    <source>
        <dbReference type="Proteomes" id="UP000187486"/>
    </source>
</evidence>